<organism evidence="9 10">
    <name type="scientific">Ferroplasma acidarmanus Fer1</name>
    <dbReference type="NCBI Taxonomy" id="333146"/>
    <lineage>
        <taxon>Archaea</taxon>
        <taxon>Methanobacteriati</taxon>
        <taxon>Thermoplasmatota</taxon>
        <taxon>Thermoplasmata</taxon>
        <taxon>Thermoplasmatales</taxon>
        <taxon>Ferroplasmaceae</taxon>
        <taxon>Ferroplasma</taxon>
    </lineage>
</organism>
<evidence type="ECO:0000313" key="10">
    <source>
        <dbReference type="Proteomes" id="UP000014660"/>
    </source>
</evidence>
<keyword evidence="4 7" id="KW-0479">Metal-binding</keyword>
<feature type="binding site" evidence="7">
    <location>
        <position position="314"/>
    </location>
    <ligand>
        <name>[4Fe-4S] cluster</name>
        <dbReference type="ChEBI" id="CHEBI:49883"/>
    </ligand>
</feature>
<dbReference type="GO" id="GO:0046872">
    <property type="term" value="F:metal ion binding"/>
    <property type="evidence" value="ECO:0007669"/>
    <property type="project" value="UniProtKB-KW"/>
</dbReference>
<dbReference type="AlphaFoldDB" id="S0AQ51"/>
<comment type="similarity">
    <text evidence="7">Belongs to the eukaryotic-type primase large subunit family.</text>
</comment>
<dbReference type="GO" id="GO:0003899">
    <property type="term" value="F:DNA-directed RNA polymerase activity"/>
    <property type="evidence" value="ECO:0007669"/>
    <property type="project" value="InterPro"/>
</dbReference>
<evidence type="ECO:0000256" key="7">
    <source>
        <dbReference type="HAMAP-Rule" id="MF_00701"/>
    </source>
</evidence>
<gene>
    <name evidence="7" type="primary">priL</name>
    <name evidence="9" type="ORF">FACI_IFERC00001G1408</name>
</gene>
<dbReference type="RefSeq" id="WP_009887442.1">
    <property type="nucleotide sequence ID" value="NC_021592.1"/>
</dbReference>
<comment type="subunit">
    <text evidence="7">Heterodimer of a small subunit (PriS) and a large subunit (PriL).</text>
</comment>
<feature type="binding site" evidence="7">
    <location>
        <position position="225"/>
    </location>
    <ligand>
        <name>[4Fe-4S] cluster</name>
        <dbReference type="ChEBI" id="CHEBI:49883"/>
    </ligand>
</feature>
<dbReference type="InterPro" id="IPR023642">
    <property type="entry name" value="DNA_primase_lsu_PriL"/>
</dbReference>
<reference evidence="9 10" key="1">
    <citation type="journal article" date="2007" name="Proc. Natl. Acad. Sci. U.S.A.">
        <title>Genome dynamics in a natural archaeal population.</title>
        <authorList>
            <person name="Allen E.E."/>
            <person name="Tyson G.W."/>
            <person name="Whitaker R.J."/>
            <person name="Detter J.C."/>
            <person name="Richardson P.M."/>
            <person name="Banfield J.F."/>
        </authorList>
    </citation>
    <scope>NUCLEOTIDE SEQUENCE [LARGE SCALE GENOMIC DNA]</scope>
    <source>
        <strain evidence="10">fer1</strain>
    </source>
</reference>
<dbReference type="CDD" id="cd06560">
    <property type="entry name" value="PriL"/>
    <property type="match status" value="1"/>
</dbReference>
<keyword evidence="5 7" id="KW-0408">Iron</keyword>
<dbReference type="HOGENOM" id="CLU_052778_0_0_2"/>
<keyword evidence="2 7" id="KW-0639">Primosome</keyword>
<dbReference type="PANTHER" id="PTHR10537:SF3">
    <property type="entry name" value="DNA PRIMASE LARGE SUBUNIT"/>
    <property type="match status" value="1"/>
</dbReference>
<feature type="domain" description="DNA primase large subunit C-terminal" evidence="8">
    <location>
        <begin position="216"/>
        <end position="312"/>
    </location>
</feature>
<dbReference type="GO" id="GO:0006270">
    <property type="term" value="P:DNA replication initiation"/>
    <property type="evidence" value="ECO:0007669"/>
    <property type="project" value="TreeGrafter"/>
</dbReference>
<dbReference type="EMBL" id="CP004145">
    <property type="protein sequence ID" value="AGO61388.1"/>
    <property type="molecule type" value="Genomic_DNA"/>
</dbReference>
<dbReference type="InterPro" id="IPR058560">
    <property type="entry name" value="DNA_primase_C"/>
</dbReference>
<keyword evidence="10" id="KW-1185">Reference proteome</keyword>
<dbReference type="Pfam" id="PF04104">
    <property type="entry name" value="DNA_primase_lrg"/>
    <property type="match status" value="1"/>
</dbReference>
<dbReference type="GO" id="GO:1990077">
    <property type="term" value="C:primosome complex"/>
    <property type="evidence" value="ECO:0007669"/>
    <property type="project" value="UniProtKB-KW"/>
</dbReference>
<protein>
    <recommendedName>
        <fullName evidence="7">DNA primase large subunit PriL</fullName>
    </recommendedName>
</protein>
<comment type="cofactor">
    <cofactor evidence="7">
        <name>[4Fe-4S] cluster</name>
        <dbReference type="ChEBI" id="CHEBI:49883"/>
    </cofactor>
    <text evidence="7">Binds 1 [4Fe-4S] cluster.</text>
</comment>
<accession>S0AQ51</accession>
<feature type="binding site" evidence="7">
    <location>
        <position position="297"/>
    </location>
    <ligand>
        <name>[4Fe-4S] cluster</name>
        <dbReference type="ChEBI" id="CHEBI:49883"/>
    </ligand>
</feature>
<dbReference type="GeneID" id="25398813"/>
<dbReference type="HAMAP" id="MF_00701">
    <property type="entry name" value="DNA_primase_lrg_arc"/>
    <property type="match status" value="1"/>
</dbReference>
<name>S0AQ51_FERAC</name>
<evidence type="ECO:0000256" key="6">
    <source>
        <dbReference type="ARBA" id="ARBA00023014"/>
    </source>
</evidence>
<dbReference type="Proteomes" id="UP000014660">
    <property type="component" value="Chromosome"/>
</dbReference>
<keyword evidence="6 7" id="KW-0411">Iron-sulfur</keyword>
<dbReference type="GO" id="GO:0051539">
    <property type="term" value="F:4 iron, 4 sulfur cluster binding"/>
    <property type="evidence" value="ECO:0007669"/>
    <property type="project" value="UniProtKB-UniRule"/>
</dbReference>
<dbReference type="PANTHER" id="PTHR10537">
    <property type="entry name" value="DNA PRIMASE LARGE SUBUNIT"/>
    <property type="match status" value="1"/>
</dbReference>
<keyword evidence="1 7" id="KW-0004">4Fe-4S</keyword>
<keyword evidence="3 7" id="KW-0235">DNA replication</keyword>
<dbReference type="SUPFAM" id="SSF140914">
    <property type="entry name" value="PriB N-terminal domain-like"/>
    <property type="match status" value="1"/>
</dbReference>
<dbReference type="GO" id="GO:0006269">
    <property type="term" value="P:DNA replication, synthesis of primer"/>
    <property type="evidence" value="ECO:0007669"/>
    <property type="project" value="UniProtKB-UniRule"/>
</dbReference>
<sequence>MITSNFFVDFKLIENVDAIDGIVNSLVPENRSSVREAFEYLNGVVRKYADNEGYNITMGKNAFAIAMWMLRYINEPGMTSRFAITQRDVFERELNRISKEDNENIIFYCDSAGIEATVDGNTFHIPFDFFIKNNKKISGYKYRLVYQKLSRGTIYLSKNQFIHLLREDFVQKLMDVYSRMGPGDSQNIFRKFIGDLEKIKKDFLEIKSKNTISLGEVDFTMFPPCIKTYITQMRDGENLAHLARFTLASFLHSAGMSNENMLNLFKFAPDYKEDLATYQVNHITGVISGTEYSPPKCSTLRSNHLCYMGDDPLCARIKHPMQYYEAKKKSSGNYRKK</sequence>
<dbReference type="KEGG" id="fac:FACI_IFERC01G1408"/>
<evidence type="ECO:0000256" key="3">
    <source>
        <dbReference type="ARBA" id="ARBA00022705"/>
    </source>
</evidence>
<proteinExistence type="inferred from homology"/>
<evidence type="ECO:0000259" key="8">
    <source>
        <dbReference type="Pfam" id="PF04104"/>
    </source>
</evidence>
<comment type="function">
    <text evidence="7">Regulatory subunit of DNA primase, an RNA polymerase that catalyzes the synthesis of short RNA molecules used as primers for DNA polymerase during DNA replication. Stabilizes and modulates the activity of the small subunit, increasing the rate of DNA synthesis, and conferring RNA synthesis capability. The DNA polymerase activity may enable DNA primase to also catalyze primer extension after primer synthesis. May also play a role in DNA repair.</text>
</comment>
<evidence type="ECO:0000313" key="9">
    <source>
        <dbReference type="EMBL" id="AGO61388.1"/>
    </source>
</evidence>
<evidence type="ECO:0000256" key="1">
    <source>
        <dbReference type="ARBA" id="ARBA00022485"/>
    </source>
</evidence>
<evidence type="ECO:0000256" key="4">
    <source>
        <dbReference type="ARBA" id="ARBA00022723"/>
    </source>
</evidence>
<dbReference type="InterPro" id="IPR007238">
    <property type="entry name" value="DNA_primase_lsu_euk/arc"/>
</dbReference>
<evidence type="ECO:0000256" key="5">
    <source>
        <dbReference type="ARBA" id="ARBA00023004"/>
    </source>
</evidence>
<evidence type="ECO:0000256" key="2">
    <source>
        <dbReference type="ARBA" id="ARBA00022515"/>
    </source>
</evidence>
<feature type="binding site" evidence="7">
    <location>
        <position position="306"/>
    </location>
    <ligand>
        <name>[4Fe-4S] cluster</name>
        <dbReference type="ChEBI" id="CHEBI:49883"/>
    </ligand>
</feature>